<dbReference type="EMBL" id="BSRI01000002">
    <property type="protein sequence ID" value="GLV58223.1"/>
    <property type="molecule type" value="Genomic_DNA"/>
</dbReference>
<keyword evidence="2" id="KW-1185">Reference proteome</keyword>
<name>A0ABQ6FWM8_9CHLR</name>
<dbReference type="RefSeq" id="WP_338254372.1">
    <property type="nucleotide sequence ID" value="NZ_BSRI01000002.1"/>
</dbReference>
<sequence>MLEVLEIEQLQTKVAREITSPAQGVVLINCQVVTDETKDEENEADLSVPLHWRAGDWSKPPIDIALDADTGQFQSLQLVLQDETIGRTTLLSAEMAASSEGRPIFARTAWRNDERYIDERLQPTQSWVEHGSLLVVFPLPPVQTTQICQVDDSLAFLLNEQNEVIGFRLDHITSEEKRTIRWAAPSRT</sequence>
<evidence type="ECO:0000313" key="2">
    <source>
        <dbReference type="Proteomes" id="UP001344906"/>
    </source>
</evidence>
<protein>
    <submittedName>
        <fullName evidence="1">Uncharacterized protein</fullName>
    </submittedName>
</protein>
<comment type="caution">
    <text evidence="1">The sequence shown here is derived from an EMBL/GenBank/DDBJ whole genome shotgun (WGS) entry which is preliminary data.</text>
</comment>
<evidence type="ECO:0000313" key="1">
    <source>
        <dbReference type="EMBL" id="GLV58223.1"/>
    </source>
</evidence>
<organism evidence="1 2">
    <name type="scientific">Dictyobacter halimunensis</name>
    <dbReference type="NCBI Taxonomy" id="3026934"/>
    <lineage>
        <taxon>Bacteria</taxon>
        <taxon>Bacillati</taxon>
        <taxon>Chloroflexota</taxon>
        <taxon>Ktedonobacteria</taxon>
        <taxon>Ktedonobacterales</taxon>
        <taxon>Dictyobacteraceae</taxon>
        <taxon>Dictyobacter</taxon>
    </lineage>
</organism>
<proteinExistence type="predicted"/>
<reference evidence="1 2" key="1">
    <citation type="submission" date="2023-02" db="EMBL/GenBank/DDBJ databases">
        <title>Dictyobacter halimunensis sp. nov., a new member of the class Ktedonobacteria from forest soil in a geothermal area.</title>
        <authorList>
            <person name="Rachmania M.K."/>
            <person name="Ningsih F."/>
            <person name="Sakai Y."/>
            <person name="Yabe S."/>
            <person name="Yokota A."/>
            <person name="Sjamsuridzal W."/>
        </authorList>
    </citation>
    <scope>NUCLEOTIDE SEQUENCE [LARGE SCALE GENOMIC DNA]</scope>
    <source>
        <strain evidence="1 2">S3.2.2.5</strain>
    </source>
</reference>
<dbReference type="Proteomes" id="UP001344906">
    <property type="component" value="Unassembled WGS sequence"/>
</dbReference>
<accession>A0ABQ6FWM8</accession>
<gene>
    <name evidence="1" type="ORF">KDH_50560</name>
</gene>